<dbReference type="OrthoDB" id="3783227at2759"/>
<protein>
    <submittedName>
        <fullName evidence="1">Uncharacterized protein</fullName>
    </submittedName>
</protein>
<sequence>MATYSRAYSNNSAGQLVSAKGLKGDPLSPMQLLSEFRNHAKLWNRTPTALVSASNRIVDTTKRAFDKHYVDGEPPVDIWIAFIQVPTTPHDAAARIHHAQQLAEDCGLSNSGSFRYEFVFEWGIPENFVVHKVSLQTLMDRGLEWKTYLFRSGPKLPLPTEELKARITTDIQPVSPCHGSWETGLYLGGFARKFGARAPLDWISHQLFFDCIGGEIDSDMENGIDTALLEWWLADTQFFLDYMYFKDRRDAMEESMLWDQIEFWETWHGVGGDGKPRQLSRVEEVLYAEAWDTLSGKHERIGAAIEAEAVTIGL</sequence>
<organism evidence="1 2">
    <name type="scientific">Microdochium bolleyi</name>
    <dbReference type="NCBI Taxonomy" id="196109"/>
    <lineage>
        <taxon>Eukaryota</taxon>
        <taxon>Fungi</taxon>
        <taxon>Dikarya</taxon>
        <taxon>Ascomycota</taxon>
        <taxon>Pezizomycotina</taxon>
        <taxon>Sordariomycetes</taxon>
        <taxon>Xylariomycetidae</taxon>
        <taxon>Xylariales</taxon>
        <taxon>Microdochiaceae</taxon>
        <taxon>Microdochium</taxon>
    </lineage>
</organism>
<dbReference type="EMBL" id="KQ964333">
    <property type="protein sequence ID" value="KXJ84777.1"/>
    <property type="molecule type" value="Genomic_DNA"/>
</dbReference>
<reference evidence="2" key="1">
    <citation type="submission" date="2016-02" db="EMBL/GenBank/DDBJ databases">
        <title>Draft genome sequence of Microdochium bolleyi, a fungal endophyte of beachgrass.</title>
        <authorList>
            <consortium name="DOE Joint Genome Institute"/>
            <person name="David A.S."/>
            <person name="May G."/>
            <person name="Haridas S."/>
            <person name="Lim J."/>
            <person name="Wang M."/>
            <person name="Labutti K."/>
            <person name="Lipzen A."/>
            <person name="Barry K."/>
            <person name="Grigoriev I.V."/>
        </authorList>
    </citation>
    <scope>NUCLEOTIDE SEQUENCE [LARGE SCALE GENOMIC DNA]</scope>
    <source>
        <strain evidence="2">J235TASD1</strain>
    </source>
</reference>
<dbReference type="AlphaFoldDB" id="A0A136IIG1"/>
<keyword evidence="2" id="KW-1185">Reference proteome</keyword>
<dbReference type="Proteomes" id="UP000070501">
    <property type="component" value="Unassembled WGS sequence"/>
</dbReference>
<evidence type="ECO:0000313" key="1">
    <source>
        <dbReference type="EMBL" id="KXJ84777.1"/>
    </source>
</evidence>
<dbReference type="InParanoid" id="A0A136IIG1"/>
<accession>A0A136IIG1</accession>
<gene>
    <name evidence="1" type="ORF">Micbo1qcDRAFT_154686</name>
</gene>
<proteinExistence type="predicted"/>
<name>A0A136IIG1_9PEZI</name>
<evidence type="ECO:0000313" key="2">
    <source>
        <dbReference type="Proteomes" id="UP000070501"/>
    </source>
</evidence>